<keyword evidence="3" id="KW-0472">Membrane</keyword>
<organism evidence="4 5">
    <name type="scientific">Fusarium sarcochroum</name>
    <dbReference type="NCBI Taxonomy" id="1208366"/>
    <lineage>
        <taxon>Eukaryota</taxon>
        <taxon>Fungi</taxon>
        <taxon>Dikarya</taxon>
        <taxon>Ascomycota</taxon>
        <taxon>Pezizomycotina</taxon>
        <taxon>Sordariomycetes</taxon>
        <taxon>Hypocreomycetidae</taxon>
        <taxon>Hypocreales</taxon>
        <taxon>Nectriaceae</taxon>
        <taxon>Fusarium</taxon>
        <taxon>Fusarium lateritium species complex</taxon>
    </lineage>
</organism>
<evidence type="ECO:0000313" key="4">
    <source>
        <dbReference type="EMBL" id="KAF4955706.1"/>
    </source>
</evidence>
<protein>
    <submittedName>
        <fullName evidence="4">Uncharacterized protein</fullName>
    </submittedName>
</protein>
<feature type="region of interest" description="Disordered" evidence="2">
    <location>
        <begin position="953"/>
        <end position="1005"/>
    </location>
</feature>
<gene>
    <name evidence="4" type="ORF">FSARC_11767</name>
</gene>
<dbReference type="InterPro" id="IPR050767">
    <property type="entry name" value="Sel1_AlgK"/>
</dbReference>
<evidence type="ECO:0000256" key="3">
    <source>
        <dbReference type="SAM" id="Phobius"/>
    </source>
</evidence>
<sequence>MRQSLVWILQIQKDKNVQEAARNQYVASPKTDVVVEQSQPTGPQPGAELVDAARIELTKAPQPLHRRKRRPSGLVGTALRYILKAIPSAPVTAPTQSHDTTVDGALSKAVGLLEQAARQNNSDALYLLAEINFFGNYSHPRNLEVAFNNYHQLANVYGNSTAQYMLGVYYSTGVGDVVERDQAKALLYYTFAAIRGNARAEMATAFRHHAGVGTTKNCESAVKYYKSVADKAIAWHRSGPPGGRSWVHQSWRISDDGGGIYGEGASASSSGMNAFKPSPGSDANAAIDDVIEYLDLMSQKGDSKASFNLGRIYYDGQRGLERDIDLARKYFFLVASRYWKSNGRLHENPKQGIEKIATKAAGYLGRMYLRGDGVAQNFDRARMWFERGITHWDAQSQHGLGLMMLHGYGQKENVKKAMELFKSSADQDYAPALVQMGQLYLDQGGQEDVRIANNYFELAGRHGNIEAHYYIAEMIHHGVGREKLCGASLTYYKSVAEKAEPLVSSWGDANDAYEAGDYELAFLEYLLAAEQGYEKAQTNVAFMLDSVPSGVSLSSLLGQPREKSKLLKNPSLALVYWTRSSRQSNIDALVKMGDYYYHGIGAEGDISKAVQCYTGASDYSQSAQALFNLGWMHENGIGLVQDFHLAKRYYDHALEVNEEAYLPVTLSLLKLRLRSAWNTITHGPIHSIQDEPQTRKDRSFSEWIANFLQDDGQGHEDDYYAGGDLYDGALGDGEGTGDDDGVLESVLIIGVTFSLVFLLWWRQRLQQAHQQAEDARRREQGLPPNPRPDNAPGADFAGWAAGGTVGLGLKQQEQQEQQAQGARLLLDAIMATFVRYALERRADDDDNYNEWSDDDGDDVYWWYSREGYIVKWTILAVLVLLFTLWIVGGYWHAKKRIQKGLRPLAYHRCFVSRRMMAQVDPRYAYPPNAYYAHPQQDGYGNYAPPGGYPMHNMPPPPVYDPSRPPMYEDPPPDGGAKIDPAQGQQRRDDGPADYYAPPQGPPPPR</sequence>
<evidence type="ECO:0000256" key="2">
    <source>
        <dbReference type="SAM" id="MobiDB-lite"/>
    </source>
</evidence>
<dbReference type="PANTHER" id="PTHR11102:SF147">
    <property type="entry name" value="SEL1L ADAPTOR SUBUNIT OF ERAD E3 UBIQUITIN LIGASE"/>
    <property type="match status" value="1"/>
</dbReference>
<name>A0A8H4TDB6_9HYPO</name>
<dbReference type="GO" id="GO:0036503">
    <property type="term" value="P:ERAD pathway"/>
    <property type="evidence" value="ECO:0007669"/>
    <property type="project" value="TreeGrafter"/>
</dbReference>
<accession>A0A8H4TDB6</accession>
<dbReference type="SMART" id="SM00671">
    <property type="entry name" value="SEL1"/>
    <property type="match status" value="10"/>
</dbReference>
<dbReference type="SUPFAM" id="SSF81901">
    <property type="entry name" value="HCP-like"/>
    <property type="match status" value="3"/>
</dbReference>
<dbReference type="GO" id="GO:0005789">
    <property type="term" value="C:endoplasmic reticulum membrane"/>
    <property type="evidence" value="ECO:0007669"/>
    <property type="project" value="TreeGrafter"/>
</dbReference>
<dbReference type="Proteomes" id="UP000622797">
    <property type="component" value="Unassembled WGS sequence"/>
</dbReference>
<dbReference type="InterPro" id="IPR006597">
    <property type="entry name" value="Sel1-like"/>
</dbReference>
<dbReference type="InterPro" id="IPR020999">
    <property type="entry name" value="Chitin_synth_reg_RCR"/>
</dbReference>
<reference evidence="4" key="1">
    <citation type="journal article" date="2020" name="BMC Genomics">
        <title>Correction to: Identification and distribution of gene clusters required for synthesis of sphingolipid metabolism inhibitors in diverse species of the filamentous fungus Fusarium.</title>
        <authorList>
            <person name="Kim H.S."/>
            <person name="Lohmar J.M."/>
            <person name="Busman M."/>
            <person name="Brown D.W."/>
            <person name="Naumann T.A."/>
            <person name="Divon H.H."/>
            <person name="Lysoe E."/>
            <person name="Uhlig S."/>
            <person name="Proctor R.H."/>
        </authorList>
    </citation>
    <scope>NUCLEOTIDE SEQUENCE</scope>
    <source>
        <strain evidence="4">NRRL 20472</strain>
    </source>
</reference>
<feature type="compositionally biased region" description="Pro residues" evidence="2">
    <location>
        <begin position="953"/>
        <end position="973"/>
    </location>
</feature>
<feature type="transmembrane region" description="Helical" evidence="3">
    <location>
        <begin position="869"/>
        <end position="893"/>
    </location>
</feature>
<dbReference type="OrthoDB" id="27934at2759"/>
<evidence type="ECO:0000313" key="5">
    <source>
        <dbReference type="Proteomes" id="UP000622797"/>
    </source>
</evidence>
<comment type="caution">
    <text evidence="4">The sequence shown here is derived from an EMBL/GenBank/DDBJ whole genome shotgun (WGS) entry which is preliminary data.</text>
</comment>
<comment type="similarity">
    <text evidence="1">Belongs to the sel-1 family.</text>
</comment>
<reference evidence="4" key="2">
    <citation type="submission" date="2020-05" db="EMBL/GenBank/DDBJ databases">
        <authorList>
            <person name="Kim H.-S."/>
            <person name="Proctor R.H."/>
            <person name="Brown D.W."/>
        </authorList>
    </citation>
    <scope>NUCLEOTIDE SEQUENCE</scope>
    <source>
        <strain evidence="4">NRRL 20472</strain>
    </source>
</reference>
<dbReference type="Pfam" id="PF12273">
    <property type="entry name" value="RCR"/>
    <property type="match status" value="1"/>
</dbReference>
<keyword evidence="3" id="KW-1133">Transmembrane helix</keyword>
<keyword evidence="5" id="KW-1185">Reference proteome</keyword>
<dbReference type="PANTHER" id="PTHR11102">
    <property type="entry name" value="SEL-1-LIKE PROTEIN"/>
    <property type="match status" value="1"/>
</dbReference>
<keyword evidence="3" id="KW-0812">Transmembrane</keyword>
<proteinExistence type="inferred from homology"/>
<dbReference type="AlphaFoldDB" id="A0A8H4TDB6"/>
<feature type="transmembrane region" description="Helical" evidence="3">
    <location>
        <begin position="742"/>
        <end position="761"/>
    </location>
</feature>
<evidence type="ECO:0000256" key="1">
    <source>
        <dbReference type="ARBA" id="ARBA00038101"/>
    </source>
</evidence>
<feature type="region of interest" description="Disordered" evidence="2">
    <location>
        <begin position="771"/>
        <end position="795"/>
    </location>
</feature>
<dbReference type="Pfam" id="PF08238">
    <property type="entry name" value="Sel1"/>
    <property type="match status" value="10"/>
</dbReference>
<feature type="compositionally biased region" description="Basic and acidic residues" evidence="2">
    <location>
        <begin position="771"/>
        <end position="780"/>
    </location>
</feature>
<dbReference type="EMBL" id="JABEXW010000770">
    <property type="protein sequence ID" value="KAF4955706.1"/>
    <property type="molecule type" value="Genomic_DNA"/>
</dbReference>
<dbReference type="InterPro" id="IPR011990">
    <property type="entry name" value="TPR-like_helical_dom_sf"/>
</dbReference>
<dbReference type="Gene3D" id="1.25.40.10">
    <property type="entry name" value="Tetratricopeptide repeat domain"/>
    <property type="match status" value="3"/>
</dbReference>